<dbReference type="AlphaFoldDB" id="A0A2S7XND9"/>
<feature type="domain" description="Bro-N" evidence="1">
    <location>
        <begin position="6"/>
        <end position="119"/>
    </location>
</feature>
<name>A0A2S7XND9_9GAMM</name>
<dbReference type="EMBL" id="PPGH01000040">
    <property type="protein sequence ID" value="PQJ94821.1"/>
    <property type="molecule type" value="Genomic_DNA"/>
</dbReference>
<dbReference type="Proteomes" id="UP000239936">
    <property type="component" value="Unassembled WGS sequence"/>
</dbReference>
<dbReference type="EMBL" id="PPGH01000038">
    <property type="protein sequence ID" value="PQJ94901.1"/>
    <property type="molecule type" value="Genomic_DNA"/>
</dbReference>
<dbReference type="OrthoDB" id="1042522at2"/>
<dbReference type="PANTHER" id="PTHR36180">
    <property type="entry name" value="DNA-BINDING PROTEIN-RELATED-RELATED"/>
    <property type="match status" value="1"/>
</dbReference>
<sequence length="287" mass="32249">MFNSISNAVNPSVFTFSPSENASFDIRMILIDSDPWFIATDVCSALNVDPTAIRKLDDDEKGLYSMQTLGGMQEVSIINESGLYTMILRCRDATKSGTVPHKFRKWVTAEVLPSIRKTGGYHIEQDIQSNSPQVSRELAAKIFIAEAAARMLRMSDTSKIRMLTKIAESENISPDFLPDYVDEPLVRAITPLLKEIGHPLGSQVAKKVNPALEAMGILQHLSRKGRNNEIKWFWNLTDEGLQYGRNETSPNNPRETQPLFFVERFPELLKRLEAYIDSNALPGTNSQ</sequence>
<gene>
    <name evidence="3" type="ORF">CXB77_17360</name>
    <name evidence="2" type="ORF">CXB77_18235</name>
</gene>
<dbReference type="SMART" id="SM01040">
    <property type="entry name" value="Bro-N"/>
    <property type="match status" value="1"/>
</dbReference>
<protein>
    <recommendedName>
        <fullName evidence="1">Bro-N domain-containing protein</fullName>
    </recommendedName>
</protein>
<evidence type="ECO:0000313" key="4">
    <source>
        <dbReference type="Proteomes" id="UP000239936"/>
    </source>
</evidence>
<evidence type="ECO:0000259" key="1">
    <source>
        <dbReference type="PROSITE" id="PS51750"/>
    </source>
</evidence>
<dbReference type="PROSITE" id="PS51750">
    <property type="entry name" value="BRO_N"/>
    <property type="match status" value="1"/>
</dbReference>
<evidence type="ECO:0000313" key="2">
    <source>
        <dbReference type="EMBL" id="PQJ94821.1"/>
    </source>
</evidence>
<dbReference type="PANTHER" id="PTHR36180:SF2">
    <property type="entry name" value="BRO FAMILY PROTEIN"/>
    <property type="match status" value="1"/>
</dbReference>
<dbReference type="RefSeq" id="WP_105074869.1">
    <property type="nucleotide sequence ID" value="NZ_JAFLKP010000126.1"/>
</dbReference>
<dbReference type="Pfam" id="PF02498">
    <property type="entry name" value="Bro-N"/>
    <property type="match status" value="1"/>
</dbReference>
<keyword evidence="4" id="KW-1185">Reference proteome</keyword>
<accession>A0A2S7XND9</accession>
<proteinExistence type="predicted"/>
<evidence type="ECO:0000313" key="3">
    <source>
        <dbReference type="EMBL" id="PQJ94901.1"/>
    </source>
</evidence>
<reference evidence="3 4" key="1">
    <citation type="submission" date="2018-01" db="EMBL/GenBank/DDBJ databases">
        <title>The complete genome sequence of Chromatium okenii LaCa, a purple sulfur bacterium with a turbulent life.</title>
        <authorList>
            <person name="Luedin S.M."/>
            <person name="Liechti N."/>
            <person name="Storelli N."/>
            <person name="Danza F."/>
            <person name="Wittwer M."/>
            <person name="Pothier J.F."/>
            <person name="Tonolla M.A."/>
        </authorList>
    </citation>
    <scope>NUCLEOTIDE SEQUENCE [LARGE SCALE GENOMIC DNA]</scope>
    <source>
        <strain evidence="3 4">LaCa</strain>
    </source>
</reference>
<dbReference type="InterPro" id="IPR003497">
    <property type="entry name" value="BRO_N_domain"/>
</dbReference>
<organism evidence="3 4">
    <name type="scientific">Chromatium okenii</name>
    <dbReference type="NCBI Taxonomy" id="61644"/>
    <lineage>
        <taxon>Bacteria</taxon>
        <taxon>Pseudomonadati</taxon>
        <taxon>Pseudomonadota</taxon>
        <taxon>Gammaproteobacteria</taxon>
        <taxon>Chromatiales</taxon>
        <taxon>Chromatiaceae</taxon>
        <taxon>Chromatium</taxon>
    </lineage>
</organism>
<comment type="caution">
    <text evidence="3">The sequence shown here is derived from an EMBL/GenBank/DDBJ whole genome shotgun (WGS) entry which is preliminary data.</text>
</comment>